<reference evidence="1" key="1">
    <citation type="submission" date="2018-10" db="EMBL/GenBank/DDBJ databases">
        <title>Hidden diversity of soil giant viruses.</title>
        <authorList>
            <person name="Schulz F."/>
            <person name="Alteio L."/>
            <person name="Goudeau D."/>
            <person name="Ryan E.M."/>
            <person name="Malmstrom R.R."/>
            <person name="Blanchard J."/>
            <person name="Woyke T."/>
        </authorList>
    </citation>
    <scope>NUCLEOTIDE SEQUENCE</scope>
    <source>
        <strain evidence="1">HAV1</strain>
    </source>
</reference>
<proteinExistence type="predicted"/>
<gene>
    <name evidence="1" type="ORF">Harvfovirus3_51</name>
</gene>
<sequence length="156" mass="17577">MPNKCPEPVVSNNNVAYAERMDKSNCQWIPSNDPATPDLVTFEGTGPGTNSSYDIKTHDELYVIRVDVFIFVEQLVAGIALIMGPISERGGKPVQNIFDNQLIEISLVQHENYVESKDAIWSTKLYPNLTGPLVLRYNINERMSHLTLKQVPLYPE</sequence>
<accession>A0A3G5A055</accession>
<organism evidence="1">
    <name type="scientific">Harvfovirus sp</name>
    <dbReference type="NCBI Taxonomy" id="2487768"/>
    <lineage>
        <taxon>Viruses</taxon>
        <taxon>Varidnaviria</taxon>
        <taxon>Bamfordvirae</taxon>
        <taxon>Nucleocytoviricota</taxon>
        <taxon>Megaviricetes</taxon>
        <taxon>Imitervirales</taxon>
        <taxon>Mimiviridae</taxon>
        <taxon>Klosneuvirinae</taxon>
    </lineage>
</organism>
<name>A0A3G5A055_9VIRU</name>
<protein>
    <submittedName>
        <fullName evidence="1">Uncharacterized protein</fullName>
    </submittedName>
</protein>
<evidence type="ECO:0000313" key="1">
    <source>
        <dbReference type="EMBL" id="AYV80606.1"/>
    </source>
</evidence>
<dbReference type="EMBL" id="MK072245">
    <property type="protein sequence ID" value="AYV80606.1"/>
    <property type="molecule type" value="Genomic_DNA"/>
</dbReference>